<organism evidence="1 2">
    <name type="scientific">Candidatus Viridilinea halotolerans</name>
    <dbReference type="NCBI Taxonomy" id="2491704"/>
    <lineage>
        <taxon>Bacteria</taxon>
        <taxon>Bacillati</taxon>
        <taxon>Chloroflexota</taxon>
        <taxon>Chloroflexia</taxon>
        <taxon>Chloroflexales</taxon>
        <taxon>Chloroflexineae</taxon>
        <taxon>Oscillochloridaceae</taxon>
        <taxon>Candidatus Viridilinea</taxon>
    </lineage>
</organism>
<protein>
    <submittedName>
        <fullName evidence="1">Uncharacterized protein</fullName>
    </submittedName>
</protein>
<dbReference type="Proteomes" id="UP000280307">
    <property type="component" value="Unassembled WGS sequence"/>
</dbReference>
<dbReference type="EMBL" id="RSAS01000258">
    <property type="protein sequence ID" value="RRR74565.1"/>
    <property type="molecule type" value="Genomic_DNA"/>
</dbReference>
<sequence>MQTYQQEAMQRLRELLADPSSDPVEIAATYVTVLSEQLVQFARQSYRRDGAGVIEIDLRGIDLRTATGTAPIAYYPADAGSDEWPENVDEVLESYNPASEVVVLLFQDQSGPQIFVLE</sequence>
<dbReference type="AlphaFoldDB" id="A0A426U3W2"/>
<comment type="caution">
    <text evidence="1">The sequence shown here is derived from an EMBL/GenBank/DDBJ whole genome shotgun (WGS) entry which is preliminary data.</text>
</comment>
<gene>
    <name evidence="1" type="ORF">EI684_06720</name>
</gene>
<name>A0A426U3W2_9CHLR</name>
<proteinExistence type="predicted"/>
<accession>A0A426U3W2</accession>
<reference evidence="1 2" key="1">
    <citation type="submission" date="2018-12" db="EMBL/GenBank/DDBJ databases">
        <title>Genome Sequence of Candidatus Viridilinea halotolerans isolated from saline sulfide-rich spring.</title>
        <authorList>
            <person name="Grouzdev D.S."/>
            <person name="Burganskaya E.I."/>
            <person name="Krutkina M.S."/>
            <person name="Sukhacheva M.V."/>
            <person name="Gorlenko V.M."/>
        </authorList>
    </citation>
    <scope>NUCLEOTIDE SEQUENCE [LARGE SCALE GENOMIC DNA]</scope>
    <source>
        <strain evidence="1">Chok-6</strain>
    </source>
</reference>
<evidence type="ECO:0000313" key="1">
    <source>
        <dbReference type="EMBL" id="RRR74565.1"/>
    </source>
</evidence>
<evidence type="ECO:0000313" key="2">
    <source>
        <dbReference type="Proteomes" id="UP000280307"/>
    </source>
</evidence>